<evidence type="ECO:0000256" key="3">
    <source>
        <dbReference type="RuleBase" id="RU003357"/>
    </source>
</evidence>
<dbReference type="Proteomes" id="UP000199663">
    <property type="component" value="Unassembled WGS sequence"/>
</dbReference>
<keyword evidence="2" id="KW-0812">Transmembrane</keyword>
<dbReference type="InterPro" id="IPR037066">
    <property type="entry name" value="Plug_dom_sf"/>
</dbReference>
<dbReference type="Pfam" id="PF00593">
    <property type="entry name" value="TonB_dep_Rec_b-barrel"/>
    <property type="match status" value="1"/>
</dbReference>
<dbReference type="NCBIfam" id="TIGR04057">
    <property type="entry name" value="SusC_RagA_signa"/>
    <property type="match status" value="1"/>
</dbReference>
<comment type="caution">
    <text evidence="7">The sequence shown here is derived from an EMBL/GenBank/DDBJ whole genome shotgun (WGS) entry which is preliminary data.</text>
</comment>
<feature type="domain" description="TonB-dependent receptor plug" evidence="6">
    <location>
        <begin position="112"/>
        <end position="218"/>
    </location>
</feature>
<keyword evidence="2" id="KW-0813">Transport</keyword>
<dbReference type="InterPro" id="IPR023997">
    <property type="entry name" value="TonB-dep_OMP_SusC/RagA_CS"/>
</dbReference>
<proteinExistence type="inferred from homology"/>
<dbReference type="InterPro" id="IPR000531">
    <property type="entry name" value="Beta-barrel_TonB"/>
</dbReference>
<dbReference type="PANTHER" id="PTHR30069:SF29">
    <property type="entry name" value="HEMOGLOBIN AND HEMOGLOBIN-HAPTOGLOBIN-BINDING PROTEIN 1-RELATED"/>
    <property type="match status" value="1"/>
</dbReference>
<evidence type="ECO:0000313" key="8">
    <source>
        <dbReference type="Proteomes" id="UP000199663"/>
    </source>
</evidence>
<comment type="similarity">
    <text evidence="2 3">Belongs to the TonB-dependent receptor family.</text>
</comment>
<keyword evidence="2" id="KW-1134">Transmembrane beta strand</keyword>
<dbReference type="InterPro" id="IPR039426">
    <property type="entry name" value="TonB-dep_rcpt-like"/>
</dbReference>
<dbReference type="SUPFAM" id="SSF56935">
    <property type="entry name" value="Porins"/>
    <property type="match status" value="1"/>
</dbReference>
<dbReference type="NCBIfam" id="TIGR04056">
    <property type="entry name" value="OMP_RagA_SusC"/>
    <property type="match status" value="1"/>
</dbReference>
<evidence type="ECO:0000256" key="1">
    <source>
        <dbReference type="ARBA" id="ARBA00022729"/>
    </source>
</evidence>
<dbReference type="PROSITE" id="PS52016">
    <property type="entry name" value="TONB_DEPENDENT_REC_3"/>
    <property type="match status" value="1"/>
</dbReference>
<dbReference type="Pfam" id="PF13715">
    <property type="entry name" value="CarbopepD_reg_2"/>
    <property type="match status" value="1"/>
</dbReference>
<evidence type="ECO:0000256" key="2">
    <source>
        <dbReference type="PROSITE-ProRule" id="PRU01360"/>
    </source>
</evidence>
<feature type="domain" description="TonB-dependent receptor-like beta-barrel" evidence="5">
    <location>
        <begin position="410"/>
        <end position="984"/>
    </location>
</feature>
<evidence type="ECO:0000259" key="6">
    <source>
        <dbReference type="Pfam" id="PF07715"/>
    </source>
</evidence>
<gene>
    <name evidence="7" type="ORF">SAMN05444412_11297</name>
</gene>
<dbReference type="SUPFAM" id="SSF49464">
    <property type="entry name" value="Carboxypeptidase regulatory domain-like"/>
    <property type="match status" value="1"/>
</dbReference>
<sequence length="1026" mass="110823">MKKLLWLCCVMVLNYSLMAQSISITGKITGSDGEPIPGVSVLKVGSTVGTISNLDGIYSILAAEGDRLQFSFIGFKSQTLNVGNNRTINLILDEEITSLNEVVVIGYGTATKKELTGATSQVKGDAIKKMNMPRVDQALQGQISGVNISTNSGAPGGTSNIRIRGIGTFGDNDPLILVDGVIYDAAGLNALNPSDIESVNVLKDGTAGIYGVRAANGVILIETRKGALNSKPTLDFSAYYGVQQTARQLDLLNAREYAILKNEAFAAGGQQAPFNNTNIGEGTDWQRAVFQEAPIQEYNMTVTGGSAKTSYSIGASYFAQEGIVGGPKANFERYSARVNFTTEIAPKLTLSNVLLFTREESSGIAQGGIGSVLYNAINAYPTESVFTDGRYSYLANVNDIINPVAQIENTYNNAWVNKLVGKEELSYKINNQFTLVGRAGYNYALVDSKSFNPLVWYGAGKFANSARNANLDPVILNLGGLEIERGASVSEGRNTFLDYNLEAFMNYNETFNEVHRVKGTAGVSYVGNRSLGLNGIGFNIPNNSLDLADISANQAGGGYLNNVGSFQSRQRLTSVFLRTEYDYKQRYFISGIVRRDGSTNFGENNRIGYFPSISGAWILSEEDFFGSSAVDFLKFRASFGLSGNDQIGLFRYRGLLNGEATYVFNNALVNGAAIGATSNPDLKWETTRQTNLGVDLTLFGKVDFTANYFIKNTQDLLFQPEVSALLGSYGAGGSAPVINAGNVSNKGLELELSYGTQRTSGVNFRMDYNVTFLKNEVTKVPDGFDFIPGAGFSVGGNVATRFEKGFPIGYFIGYKTDGIFQTAEEIASSPVSQPGAQPGDLRFVDQNGDGVISFGDDSDRTMIGSPIPNVVMGFNFSVDLKGFDLSANVFAALGQDIIRNYERQQPFANQLTYNLDRWTGPGSSNEIPRLTTGSTRNNVFSDLYVEDGSFIRLRNLQLGYTLSENLSENLRIGSLRVYIAANNLVTLTKYLGFDPDVGSGNPLFAGVDGGIYPQAKTIMGGLNVRF</sequence>
<keyword evidence="2 3" id="KW-0472">Membrane</keyword>
<evidence type="ECO:0000256" key="4">
    <source>
        <dbReference type="SAM" id="SignalP"/>
    </source>
</evidence>
<feature type="signal peptide" evidence="4">
    <location>
        <begin position="1"/>
        <end position="19"/>
    </location>
</feature>
<accession>A0A1H3SMI4</accession>
<dbReference type="InterPro" id="IPR012910">
    <property type="entry name" value="Plug_dom"/>
</dbReference>
<keyword evidence="2" id="KW-0998">Cell outer membrane</keyword>
<comment type="subcellular location">
    <subcellularLocation>
        <location evidence="2">Cell outer membrane</location>
        <topology evidence="2">Multi-pass membrane protein</topology>
    </subcellularLocation>
</comment>
<keyword evidence="3" id="KW-0798">TonB box</keyword>
<dbReference type="Pfam" id="PF07715">
    <property type="entry name" value="Plug"/>
    <property type="match status" value="1"/>
</dbReference>
<feature type="chain" id="PRO_5045821696" evidence="4">
    <location>
        <begin position="20"/>
        <end position="1026"/>
    </location>
</feature>
<dbReference type="InterPro" id="IPR008969">
    <property type="entry name" value="CarboxyPept-like_regulatory"/>
</dbReference>
<dbReference type="PANTHER" id="PTHR30069">
    <property type="entry name" value="TONB-DEPENDENT OUTER MEMBRANE RECEPTOR"/>
    <property type="match status" value="1"/>
</dbReference>
<dbReference type="Gene3D" id="2.170.130.10">
    <property type="entry name" value="TonB-dependent receptor, plug domain"/>
    <property type="match status" value="1"/>
</dbReference>
<keyword evidence="1 4" id="KW-0732">Signal</keyword>
<keyword evidence="8" id="KW-1185">Reference proteome</keyword>
<name>A0A1H3SMI4_9BACT</name>
<organism evidence="7 8">
    <name type="scientific">Rhodonellum ikkaensis</name>
    <dbReference type="NCBI Taxonomy" id="336829"/>
    <lineage>
        <taxon>Bacteria</taxon>
        <taxon>Pseudomonadati</taxon>
        <taxon>Bacteroidota</taxon>
        <taxon>Cytophagia</taxon>
        <taxon>Cytophagales</taxon>
        <taxon>Cytophagaceae</taxon>
        <taxon>Rhodonellum</taxon>
    </lineage>
</organism>
<dbReference type="EMBL" id="FNQC01000012">
    <property type="protein sequence ID" value="SDZ39182.1"/>
    <property type="molecule type" value="Genomic_DNA"/>
</dbReference>
<evidence type="ECO:0000313" key="7">
    <source>
        <dbReference type="EMBL" id="SDZ39182.1"/>
    </source>
</evidence>
<evidence type="ECO:0000259" key="5">
    <source>
        <dbReference type="Pfam" id="PF00593"/>
    </source>
</evidence>
<dbReference type="InterPro" id="IPR023996">
    <property type="entry name" value="TonB-dep_OMP_SusC/RagA"/>
</dbReference>
<protein>
    <submittedName>
        <fullName evidence="7">TonB-linked outer membrane protein, SusC/RagA family</fullName>
    </submittedName>
</protein>
<dbReference type="RefSeq" id="WP_026333760.1">
    <property type="nucleotide sequence ID" value="NZ_FNQC01000012.1"/>
</dbReference>
<reference evidence="7 8" key="1">
    <citation type="submission" date="2016-10" db="EMBL/GenBank/DDBJ databases">
        <authorList>
            <person name="Varghese N."/>
            <person name="Submissions S."/>
        </authorList>
    </citation>
    <scope>NUCLEOTIDE SEQUENCE [LARGE SCALE GENOMIC DNA]</scope>
    <source>
        <strain evidence="7 8">DSM 17997</strain>
    </source>
</reference>